<evidence type="ECO:0000313" key="4">
    <source>
        <dbReference type="Proteomes" id="UP000184032"/>
    </source>
</evidence>
<accession>A0A1M5P3C7</accession>
<sequence>MRVISGTNRGLKLDTLKGENTRPTEDRIKENVFNLLGQNFYNTNVLDLFSGSGSIGIEFLSRGAEKSYFVDNSLEAINVIKKNVKKAKLEDKSLIFKSDALTFLMKYSDEKFDYIYLDPPYKNVNLYLKVVEYISKKNILKDTGYIVIEQDSSISLNIEDYLKIVKSKKYGNTSIGVWQLK</sequence>
<dbReference type="PANTHER" id="PTHR43542">
    <property type="entry name" value="METHYLTRANSFERASE"/>
    <property type="match status" value="1"/>
</dbReference>
<dbReference type="PIRSF" id="PIRSF004553">
    <property type="entry name" value="CHP00095"/>
    <property type="match status" value="1"/>
</dbReference>
<dbReference type="Proteomes" id="UP000184032">
    <property type="component" value="Unassembled WGS sequence"/>
</dbReference>
<gene>
    <name evidence="3" type="ORF">SAMN02745245_00162</name>
</gene>
<dbReference type="Gene3D" id="3.40.50.150">
    <property type="entry name" value="Vaccinia Virus protein VP39"/>
    <property type="match status" value="1"/>
</dbReference>
<keyword evidence="1 3" id="KW-0489">Methyltransferase</keyword>
<dbReference type="InterPro" id="IPR029063">
    <property type="entry name" value="SAM-dependent_MTases_sf"/>
</dbReference>
<dbReference type="GO" id="GO:0008168">
    <property type="term" value="F:methyltransferase activity"/>
    <property type="evidence" value="ECO:0007669"/>
    <property type="project" value="UniProtKB-KW"/>
</dbReference>
<dbReference type="EMBL" id="FQXI01000001">
    <property type="protein sequence ID" value="SHG96225.1"/>
    <property type="molecule type" value="Genomic_DNA"/>
</dbReference>
<dbReference type="RefSeq" id="WP_073182852.1">
    <property type="nucleotide sequence ID" value="NZ_FQXI01000001.1"/>
</dbReference>
<dbReference type="InterPro" id="IPR002052">
    <property type="entry name" value="DNA_methylase_N6_adenine_CS"/>
</dbReference>
<dbReference type="AlphaFoldDB" id="A0A1M5P3C7"/>
<name>A0A1M5P3C7_9FIRM</name>
<keyword evidence="4" id="KW-1185">Reference proteome</keyword>
<evidence type="ECO:0000256" key="2">
    <source>
        <dbReference type="ARBA" id="ARBA00022679"/>
    </source>
</evidence>
<dbReference type="Pfam" id="PF03602">
    <property type="entry name" value="Cons_hypoth95"/>
    <property type="match status" value="1"/>
</dbReference>
<organism evidence="3 4">
    <name type="scientific">Anaerosphaera aminiphila DSM 21120</name>
    <dbReference type="NCBI Taxonomy" id="1120995"/>
    <lineage>
        <taxon>Bacteria</taxon>
        <taxon>Bacillati</taxon>
        <taxon>Bacillota</taxon>
        <taxon>Tissierellia</taxon>
        <taxon>Tissierellales</taxon>
        <taxon>Peptoniphilaceae</taxon>
        <taxon>Anaerosphaera</taxon>
    </lineage>
</organism>
<proteinExistence type="predicted"/>
<dbReference type="OrthoDB" id="9803017at2"/>
<dbReference type="NCBIfam" id="TIGR00095">
    <property type="entry name" value="16S rRNA (guanine(966)-N(2))-methyltransferase RsmD"/>
    <property type="match status" value="1"/>
</dbReference>
<evidence type="ECO:0000313" key="3">
    <source>
        <dbReference type="EMBL" id="SHG96225.1"/>
    </source>
</evidence>
<keyword evidence="2 3" id="KW-0808">Transferase</keyword>
<dbReference type="STRING" id="1120995.SAMN02745245_00162"/>
<protein>
    <submittedName>
        <fullName evidence="3">16S rRNA (Guanine(966)-N(2))-methyltransferase RsmD</fullName>
    </submittedName>
</protein>
<dbReference type="GO" id="GO:0003676">
    <property type="term" value="F:nucleic acid binding"/>
    <property type="evidence" value="ECO:0007669"/>
    <property type="project" value="InterPro"/>
</dbReference>
<dbReference type="GO" id="GO:0031167">
    <property type="term" value="P:rRNA methylation"/>
    <property type="evidence" value="ECO:0007669"/>
    <property type="project" value="InterPro"/>
</dbReference>
<dbReference type="SUPFAM" id="SSF53335">
    <property type="entry name" value="S-adenosyl-L-methionine-dependent methyltransferases"/>
    <property type="match status" value="1"/>
</dbReference>
<dbReference type="PROSITE" id="PS00092">
    <property type="entry name" value="N6_MTASE"/>
    <property type="match status" value="1"/>
</dbReference>
<reference evidence="3 4" key="1">
    <citation type="submission" date="2016-11" db="EMBL/GenBank/DDBJ databases">
        <authorList>
            <person name="Jaros S."/>
            <person name="Januszkiewicz K."/>
            <person name="Wedrychowicz H."/>
        </authorList>
    </citation>
    <scope>NUCLEOTIDE SEQUENCE [LARGE SCALE GENOMIC DNA]</scope>
    <source>
        <strain evidence="3 4">DSM 21120</strain>
    </source>
</reference>
<dbReference type="PANTHER" id="PTHR43542:SF1">
    <property type="entry name" value="METHYLTRANSFERASE"/>
    <property type="match status" value="1"/>
</dbReference>
<evidence type="ECO:0000256" key="1">
    <source>
        <dbReference type="ARBA" id="ARBA00022603"/>
    </source>
</evidence>
<dbReference type="InterPro" id="IPR004398">
    <property type="entry name" value="RNA_MeTrfase_RsmD"/>
</dbReference>
<dbReference type="CDD" id="cd02440">
    <property type="entry name" value="AdoMet_MTases"/>
    <property type="match status" value="1"/>
</dbReference>